<evidence type="ECO:0000259" key="11">
    <source>
        <dbReference type="SMART" id="SM00479"/>
    </source>
</evidence>
<dbReference type="GO" id="GO:0003676">
    <property type="term" value="F:nucleic acid binding"/>
    <property type="evidence" value="ECO:0007669"/>
    <property type="project" value="InterPro"/>
</dbReference>
<dbReference type="PANTHER" id="PTHR12801:SF45">
    <property type="entry name" value="RNA EXONUCLEASE 4"/>
    <property type="match status" value="1"/>
</dbReference>
<dbReference type="PANTHER" id="PTHR12801">
    <property type="entry name" value="RNA EXONUCLEASE REXO1 / RECO3 FAMILY MEMBER-RELATED"/>
    <property type="match status" value="1"/>
</dbReference>
<keyword evidence="6" id="KW-0378">Hydrolase</keyword>
<evidence type="ECO:0000256" key="1">
    <source>
        <dbReference type="ARBA" id="ARBA00004123"/>
    </source>
</evidence>
<dbReference type="GO" id="GO:0006364">
    <property type="term" value="P:rRNA processing"/>
    <property type="evidence" value="ECO:0007669"/>
    <property type="project" value="UniProtKB-KW"/>
</dbReference>
<feature type="compositionally biased region" description="Low complexity" evidence="10">
    <location>
        <begin position="28"/>
        <end position="54"/>
    </location>
</feature>
<keyword evidence="4" id="KW-0698">rRNA processing</keyword>
<dbReference type="InterPro" id="IPR013520">
    <property type="entry name" value="Ribonucl_H"/>
</dbReference>
<comment type="similarity">
    <text evidence="2">Belongs to the REXO4 family.</text>
</comment>
<dbReference type="GO" id="GO:0005634">
    <property type="term" value="C:nucleus"/>
    <property type="evidence" value="ECO:0007669"/>
    <property type="project" value="UniProtKB-SubCell"/>
</dbReference>
<evidence type="ECO:0000256" key="7">
    <source>
        <dbReference type="ARBA" id="ARBA00022839"/>
    </source>
</evidence>
<evidence type="ECO:0000313" key="12">
    <source>
        <dbReference type="EMBL" id="CAE4608415.1"/>
    </source>
</evidence>
<gene>
    <name evidence="12" type="ORF">DBRI00130_LOCUS15546</name>
</gene>
<keyword evidence="8" id="KW-0539">Nucleus</keyword>
<dbReference type="Pfam" id="PF00929">
    <property type="entry name" value="RNase_T"/>
    <property type="match status" value="1"/>
</dbReference>
<evidence type="ECO:0000256" key="2">
    <source>
        <dbReference type="ARBA" id="ARBA00010489"/>
    </source>
</evidence>
<evidence type="ECO:0000256" key="4">
    <source>
        <dbReference type="ARBA" id="ARBA00022552"/>
    </source>
</evidence>
<protein>
    <recommendedName>
        <fullName evidence="3">RNA exonuclease 4</fullName>
    </recommendedName>
</protein>
<evidence type="ECO:0000256" key="10">
    <source>
        <dbReference type="SAM" id="MobiDB-lite"/>
    </source>
</evidence>
<keyword evidence="5" id="KW-0540">Nuclease</keyword>
<feature type="compositionally biased region" description="Polar residues" evidence="10">
    <location>
        <begin position="1"/>
        <end position="16"/>
    </location>
</feature>
<dbReference type="CDD" id="cd06144">
    <property type="entry name" value="REX4_like"/>
    <property type="match status" value="1"/>
</dbReference>
<keyword evidence="7" id="KW-0269">Exonuclease</keyword>
<evidence type="ECO:0000256" key="8">
    <source>
        <dbReference type="ARBA" id="ARBA00023242"/>
    </source>
</evidence>
<dbReference type="Gene3D" id="3.30.420.10">
    <property type="entry name" value="Ribonuclease H-like superfamily/Ribonuclease H"/>
    <property type="match status" value="1"/>
</dbReference>
<dbReference type="SUPFAM" id="SSF53098">
    <property type="entry name" value="Ribonuclease H-like"/>
    <property type="match status" value="1"/>
</dbReference>
<dbReference type="GO" id="GO:0008408">
    <property type="term" value="F:3'-5' exonuclease activity"/>
    <property type="evidence" value="ECO:0007669"/>
    <property type="project" value="InterPro"/>
</dbReference>
<proteinExistence type="inferred from homology"/>
<evidence type="ECO:0000256" key="5">
    <source>
        <dbReference type="ARBA" id="ARBA00022722"/>
    </source>
</evidence>
<dbReference type="EMBL" id="HBNS01019531">
    <property type="protein sequence ID" value="CAE4608415.1"/>
    <property type="molecule type" value="Transcribed_RNA"/>
</dbReference>
<feature type="compositionally biased region" description="Polar residues" evidence="10">
    <location>
        <begin position="70"/>
        <end position="96"/>
    </location>
</feature>
<dbReference type="InterPro" id="IPR012337">
    <property type="entry name" value="RNaseH-like_sf"/>
</dbReference>
<dbReference type="InterPro" id="IPR037431">
    <property type="entry name" value="REX4_DEDDh_dom"/>
</dbReference>
<name>A0A7S4VNA9_9STRA</name>
<dbReference type="AlphaFoldDB" id="A0A7S4VNA9"/>
<comment type="function">
    <text evidence="9">Exoribonuclease involved in ribosome biosynthesis. Involved in the processing of ITS1, the internal transcribed spacer localized between the 18S and 5.8S rRNAs.</text>
</comment>
<organism evidence="12">
    <name type="scientific">Ditylum brightwellii</name>
    <dbReference type="NCBI Taxonomy" id="49249"/>
    <lineage>
        <taxon>Eukaryota</taxon>
        <taxon>Sar</taxon>
        <taxon>Stramenopiles</taxon>
        <taxon>Ochrophyta</taxon>
        <taxon>Bacillariophyta</taxon>
        <taxon>Mediophyceae</taxon>
        <taxon>Lithodesmiophycidae</taxon>
        <taxon>Lithodesmiales</taxon>
        <taxon>Lithodesmiaceae</taxon>
        <taxon>Ditylum</taxon>
    </lineage>
</organism>
<comment type="subcellular location">
    <subcellularLocation>
        <location evidence="1">Nucleus</location>
    </subcellularLocation>
</comment>
<evidence type="ECO:0000256" key="9">
    <source>
        <dbReference type="ARBA" id="ARBA00025599"/>
    </source>
</evidence>
<accession>A0A7S4VNA9</accession>
<evidence type="ECO:0000256" key="3">
    <source>
        <dbReference type="ARBA" id="ARBA00016937"/>
    </source>
</evidence>
<feature type="region of interest" description="Disordered" evidence="10">
    <location>
        <begin position="1"/>
        <end position="128"/>
    </location>
</feature>
<feature type="domain" description="Exonuclease" evidence="11">
    <location>
        <begin position="138"/>
        <end position="312"/>
    </location>
</feature>
<feature type="compositionally biased region" description="Polar residues" evidence="10">
    <location>
        <begin position="391"/>
        <end position="410"/>
    </location>
</feature>
<reference evidence="12" key="1">
    <citation type="submission" date="2021-01" db="EMBL/GenBank/DDBJ databases">
        <authorList>
            <person name="Corre E."/>
            <person name="Pelletier E."/>
            <person name="Niang G."/>
            <person name="Scheremetjew M."/>
            <person name="Finn R."/>
            <person name="Kale V."/>
            <person name="Holt S."/>
            <person name="Cochrane G."/>
            <person name="Meng A."/>
            <person name="Brown T."/>
            <person name="Cohen L."/>
        </authorList>
    </citation>
    <scope>NUCLEOTIDE SEQUENCE</scope>
    <source>
        <strain evidence="12">GSO104</strain>
    </source>
</reference>
<dbReference type="InterPro" id="IPR036397">
    <property type="entry name" value="RNaseH_sf"/>
</dbReference>
<dbReference type="SMART" id="SM00479">
    <property type="entry name" value="EXOIII"/>
    <property type="match status" value="1"/>
</dbReference>
<dbReference type="InterPro" id="IPR047021">
    <property type="entry name" value="REXO1/3/4-like"/>
</dbReference>
<sequence length="513" mass="58070">MNTSAPLQCQSRTNPITRKRAAMRSSRPHSPSSTTSTATTVSSSSSSSTSSPMTGGAPPVSPVRGKIIHLNNSYNQQQRDPTNNGRGRSGHRSQYSPPRRQQKRQNKNKNPPLSQPGTVLRNKYTGSIHDAPMSKRDIYFALDCEMVGVGPEGLDSAVARVTVVNWEEEIVLDTFVKVPVPVTDYRTFVSGITKEDIDEASSAVSLQECREAVMTLLRGKILIGHALQNDLQALGINHPWTDTRDTATYPPYMKDHVDFTTKEKVLVPRKLRDLSWEKLQKQIQYGGRSHCPVEDAVAALNLYKVARTEWEMAMIQWQKVAREEEESRKKMREQVVMESMVRHTKAMEIAQRETIKARAQAAQQQLKLQQVPMTPVVPPGFHKQQQRHCSHYQQRQQYDPNNNNQSAYSPPNSPPHQAVMGQRQLLQQQRPFSPPNAKQYYTRLPPQMTPVSPTNSPGRKEYYNHGYPPPIMGQQQQRVPHYHSRARYAPPPLPHREMHYHNGPTAAPTALHV</sequence>
<evidence type="ECO:0000256" key="6">
    <source>
        <dbReference type="ARBA" id="ARBA00022801"/>
    </source>
</evidence>
<feature type="region of interest" description="Disordered" evidence="10">
    <location>
        <begin position="374"/>
        <end position="456"/>
    </location>
</feature>